<keyword evidence="1 10" id="KW-0547">Nucleotide-binding</keyword>
<evidence type="ECO:0000256" key="8">
    <source>
        <dbReference type="ARBA" id="ARBA00034923"/>
    </source>
</evidence>
<dbReference type="Proteomes" id="UP001206878">
    <property type="component" value="Unassembled WGS sequence"/>
</dbReference>
<name>A0AAW5MVN4_9ESCH</name>
<evidence type="ECO:0000256" key="10">
    <source>
        <dbReference type="PROSITE-ProRule" id="PRU00560"/>
    </source>
</evidence>
<dbReference type="GO" id="GO:0005524">
    <property type="term" value="F:ATP binding"/>
    <property type="evidence" value="ECO:0007669"/>
    <property type="project" value="UniProtKB-UniRule"/>
</dbReference>
<comment type="caution">
    <text evidence="12">The sequence shown here is derived from an EMBL/GenBank/DDBJ whole genome shotgun (WGS) entry which is preliminary data.</text>
</comment>
<organism evidence="12 13">
    <name type="scientific">Escherichia marmotae</name>
    <dbReference type="NCBI Taxonomy" id="1499973"/>
    <lineage>
        <taxon>Bacteria</taxon>
        <taxon>Pseudomonadati</taxon>
        <taxon>Pseudomonadota</taxon>
        <taxon>Gammaproteobacteria</taxon>
        <taxon>Enterobacterales</taxon>
        <taxon>Enterobacteriaceae</taxon>
        <taxon>Escherichia</taxon>
    </lineage>
</organism>
<dbReference type="InterPro" id="IPR014017">
    <property type="entry name" value="DNA_helicase_UvrD-like_C"/>
</dbReference>
<protein>
    <recommendedName>
        <fullName evidence="7">DNA 3'-5' helicase</fullName>
        <ecNumber evidence="7">5.6.2.4</ecNumber>
    </recommendedName>
    <alternativeName>
        <fullName evidence="8">DNA 3'-5' helicase II</fullName>
    </alternativeName>
</protein>
<feature type="domain" description="UvrD-like helicase ATP-binding" evidence="11">
    <location>
        <begin position="14"/>
        <end position="306"/>
    </location>
</feature>
<comment type="catalytic activity">
    <reaction evidence="6">
        <text>Couples ATP hydrolysis with the unwinding of duplex DNA by translocating in the 3'-5' direction.</text>
        <dbReference type="EC" id="5.6.2.4"/>
    </reaction>
</comment>
<dbReference type="GO" id="GO:0003677">
    <property type="term" value="F:DNA binding"/>
    <property type="evidence" value="ECO:0007669"/>
    <property type="project" value="InterPro"/>
</dbReference>
<feature type="binding site" evidence="10">
    <location>
        <begin position="35"/>
        <end position="42"/>
    </location>
    <ligand>
        <name>ATP</name>
        <dbReference type="ChEBI" id="CHEBI:30616"/>
    </ligand>
</feature>
<dbReference type="SUPFAM" id="SSF52540">
    <property type="entry name" value="P-loop containing nucleoside triphosphate hydrolases"/>
    <property type="match status" value="1"/>
</dbReference>
<gene>
    <name evidence="12" type="ORF">NVV43_13300</name>
</gene>
<dbReference type="Gene3D" id="1.10.486.10">
    <property type="entry name" value="PCRA, domain 4"/>
    <property type="match status" value="1"/>
</dbReference>
<evidence type="ECO:0000259" key="11">
    <source>
        <dbReference type="PROSITE" id="PS51198"/>
    </source>
</evidence>
<evidence type="ECO:0000256" key="1">
    <source>
        <dbReference type="ARBA" id="ARBA00022741"/>
    </source>
</evidence>
<keyword evidence="4 10" id="KW-0067">ATP-binding</keyword>
<keyword evidence="5" id="KW-0413">Isomerase</keyword>
<evidence type="ECO:0000256" key="2">
    <source>
        <dbReference type="ARBA" id="ARBA00022801"/>
    </source>
</evidence>
<accession>A0AAW5MVN4</accession>
<dbReference type="Pfam" id="PF13361">
    <property type="entry name" value="UvrD_C"/>
    <property type="match status" value="1"/>
</dbReference>
<evidence type="ECO:0000256" key="3">
    <source>
        <dbReference type="ARBA" id="ARBA00022806"/>
    </source>
</evidence>
<dbReference type="GO" id="GO:0043138">
    <property type="term" value="F:3'-5' DNA helicase activity"/>
    <property type="evidence" value="ECO:0007669"/>
    <property type="project" value="UniProtKB-EC"/>
</dbReference>
<evidence type="ECO:0000256" key="7">
    <source>
        <dbReference type="ARBA" id="ARBA00034808"/>
    </source>
</evidence>
<sequence length="633" mass="73113">MKFISPEQWRPKEIDDLEPNAWNALRTPGSVSVIAGPGAGKTEFLAQKAAYLLETGICPPSQQILAISFKTDAAKNLADRVKLRCTEELSHRLVSMTFDAFTKSLVDRFRLALPQEWRPSKKYSISYPNKRDVAQFWARRQHRVSSSDARDIEYETRHMDAASFESHVVGSYRIPENISPPQSIKHYLVFWWLREQIKNENEEESALSFMTINRLAEYIVRSNIHILRALKATYPFVFVDEFQDTTYGQYDFLLSAFGQAKTTITTVGDYKQRIMGWAGAKTDAFHQFEHDFSATRYQLQLNHRSSPELVRLQHIVAREIEHDVCMAHTKVPQRIDKGCAFILNSRSVTLEVNYIAKWISRNMQSRELRPRDYAILARQKPENYYDKLNQSLINYHLKLRNESIKIGNTTLQDLLAEEFTILFSNLLRFVIGQKEPRIWGQVYSSIEQLRDTLPDDIRAHKTIENQLVNLKHSMQALLEQPYSTTTAHSVMELMISFISPSDMRKAFSRYNTGDLLDITLEALEIHFLQCVSNTSNWQGCVDEFDGVDHIPLMTIHKSKGLEFDTVIFIGLDDNAWWSHQSGNTESMATFFVALSRAKQRAVFSFCSERGERQKLSDIYALLEKSGVKEYNIN</sequence>
<dbReference type="InterPro" id="IPR027417">
    <property type="entry name" value="P-loop_NTPase"/>
</dbReference>
<reference evidence="12" key="1">
    <citation type="submission" date="2022-07" db="EMBL/GenBank/DDBJ databases">
        <title>Diversity of ethanolamine utilization by human commensal Escherichia coli.</title>
        <authorList>
            <person name="Jubelin G."/>
        </authorList>
    </citation>
    <scope>NUCLEOTIDE SEQUENCE</scope>
    <source>
        <strain evidence="12">S1</strain>
    </source>
</reference>
<dbReference type="PANTHER" id="PTHR11070">
    <property type="entry name" value="UVRD / RECB / PCRA DNA HELICASE FAMILY MEMBER"/>
    <property type="match status" value="1"/>
</dbReference>
<keyword evidence="3 10" id="KW-0347">Helicase</keyword>
<dbReference type="InterPro" id="IPR000212">
    <property type="entry name" value="DNA_helicase_UvrD/REP"/>
</dbReference>
<evidence type="ECO:0000313" key="13">
    <source>
        <dbReference type="Proteomes" id="UP001206878"/>
    </source>
</evidence>
<comment type="catalytic activity">
    <reaction evidence="9">
        <text>ATP + H2O = ADP + phosphate + H(+)</text>
        <dbReference type="Rhea" id="RHEA:13065"/>
        <dbReference type="ChEBI" id="CHEBI:15377"/>
        <dbReference type="ChEBI" id="CHEBI:15378"/>
        <dbReference type="ChEBI" id="CHEBI:30616"/>
        <dbReference type="ChEBI" id="CHEBI:43474"/>
        <dbReference type="ChEBI" id="CHEBI:456216"/>
        <dbReference type="EC" id="5.6.2.4"/>
    </reaction>
</comment>
<dbReference type="GO" id="GO:0016787">
    <property type="term" value="F:hydrolase activity"/>
    <property type="evidence" value="ECO:0007669"/>
    <property type="project" value="UniProtKB-UniRule"/>
</dbReference>
<dbReference type="Pfam" id="PF00580">
    <property type="entry name" value="UvrD-helicase"/>
    <property type="match status" value="1"/>
</dbReference>
<keyword evidence="2 10" id="KW-0378">Hydrolase</keyword>
<evidence type="ECO:0000256" key="9">
    <source>
        <dbReference type="ARBA" id="ARBA00048988"/>
    </source>
</evidence>
<evidence type="ECO:0000256" key="5">
    <source>
        <dbReference type="ARBA" id="ARBA00023235"/>
    </source>
</evidence>
<dbReference type="EMBL" id="JANPXH010000012">
    <property type="protein sequence ID" value="MCR6676583.1"/>
    <property type="molecule type" value="Genomic_DNA"/>
</dbReference>
<dbReference type="PROSITE" id="PS51198">
    <property type="entry name" value="UVRD_HELICASE_ATP_BIND"/>
    <property type="match status" value="1"/>
</dbReference>
<evidence type="ECO:0000256" key="6">
    <source>
        <dbReference type="ARBA" id="ARBA00034617"/>
    </source>
</evidence>
<dbReference type="AlphaFoldDB" id="A0AAW5MVN4"/>
<dbReference type="InterPro" id="IPR014016">
    <property type="entry name" value="UvrD-like_ATP-bd"/>
</dbReference>
<dbReference type="GO" id="GO:0000725">
    <property type="term" value="P:recombinational repair"/>
    <property type="evidence" value="ECO:0007669"/>
    <property type="project" value="TreeGrafter"/>
</dbReference>
<dbReference type="Gene3D" id="3.40.50.300">
    <property type="entry name" value="P-loop containing nucleotide triphosphate hydrolases"/>
    <property type="match status" value="2"/>
</dbReference>
<dbReference type="EC" id="5.6.2.4" evidence="7"/>
<proteinExistence type="predicted"/>
<evidence type="ECO:0000256" key="4">
    <source>
        <dbReference type="ARBA" id="ARBA00022840"/>
    </source>
</evidence>
<evidence type="ECO:0000313" key="12">
    <source>
        <dbReference type="EMBL" id="MCR6676583.1"/>
    </source>
</evidence>
<dbReference type="PANTHER" id="PTHR11070:SF2">
    <property type="entry name" value="ATP-DEPENDENT DNA HELICASE SRS2"/>
    <property type="match status" value="1"/>
</dbReference>